<reference evidence="2 3" key="1">
    <citation type="submission" date="2020-03" db="EMBL/GenBank/DDBJ databases">
        <title>Sphingomonas sp. nov., isolated from fish.</title>
        <authorList>
            <person name="Hyun D.-W."/>
            <person name="Bae J.-W."/>
        </authorList>
    </citation>
    <scope>NUCLEOTIDE SEQUENCE [LARGE SCALE GENOMIC DNA]</scope>
    <source>
        <strain evidence="2 3">HDW15B</strain>
    </source>
</reference>
<feature type="transmembrane region" description="Helical" evidence="1">
    <location>
        <begin position="210"/>
        <end position="228"/>
    </location>
</feature>
<protein>
    <recommendedName>
        <fullName evidence="4">AcrB/AcrD/AcrF family protein</fullName>
    </recommendedName>
</protein>
<feature type="transmembrane region" description="Helical" evidence="1">
    <location>
        <begin position="354"/>
        <end position="375"/>
    </location>
</feature>
<organism evidence="2 3">
    <name type="scientific">Sphingomonas piscis</name>
    <dbReference type="NCBI Taxonomy" id="2714943"/>
    <lineage>
        <taxon>Bacteria</taxon>
        <taxon>Pseudomonadati</taxon>
        <taxon>Pseudomonadota</taxon>
        <taxon>Alphaproteobacteria</taxon>
        <taxon>Sphingomonadales</taxon>
        <taxon>Sphingomonadaceae</taxon>
        <taxon>Sphingomonas</taxon>
    </lineage>
</organism>
<evidence type="ECO:0000313" key="3">
    <source>
        <dbReference type="Proteomes" id="UP000503222"/>
    </source>
</evidence>
<sequence length="378" mass="41274">MGEGKDQLVLERVGEWLDRHWKWVVLLAWLAFCAWLLNQRWGPVHAFALADTDDNLRMAQVRDLLRGQDWFDLRQHRLNPPAGANIHWSRLVDLPIAGLILLLRPFVGGASAEMAATAIAPLLPLALTLTCLALVARRLIDPRSFLLPAVVLIYAGSALGMFVPLRIDHHNWQLAFLALAMAGLADAKPARGGMVVGLATALSLSIGLEMLIYLGIAAAAVTLFWVADDRERRRLASYGITLAGGTAFGFLLFASYDNRLAVCDALSPVWLSDALIGGASLFILSWLSPADWRKRLGLAVLAGGIIAVFHALAWPSCLSRLEGFTPQAVDLWLSHVREARPITMHGWRTATLSLSIPSAACWVGACWPGFVVTIARRC</sequence>
<dbReference type="Proteomes" id="UP000503222">
    <property type="component" value="Chromosome"/>
</dbReference>
<accession>A0A6G7YP59</accession>
<gene>
    <name evidence="2" type="ORF">G7077_05995</name>
</gene>
<evidence type="ECO:0000313" key="2">
    <source>
        <dbReference type="EMBL" id="QIK78517.1"/>
    </source>
</evidence>
<feature type="transmembrane region" description="Helical" evidence="1">
    <location>
        <begin position="114"/>
        <end position="136"/>
    </location>
</feature>
<evidence type="ECO:0008006" key="4">
    <source>
        <dbReference type="Google" id="ProtNLM"/>
    </source>
</evidence>
<feature type="transmembrane region" description="Helical" evidence="1">
    <location>
        <begin position="296"/>
        <end position="314"/>
    </location>
</feature>
<keyword evidence="3" id="KW-1185">Reference proteome</keyword>
<feature type="transmembrane region" description="Helical" evidence="1">
    <location>
        <begin position="145"/>
        <end position="167"/>
    </location>
</feature>
<proteinExistence type="predicted"/>
<keyword evidence="1" id="KW-1133">Transmembrane helix</keyword>
<dbReference type="AlphaFoldDB" id="A0A6G7YP59"/>
<evidence type="ECO:0000256" key="1">
    <source>
        <dbReference type="SAM" id="Phobius"/>
    </source>
</evidence>
<keyword evidence="1" id="KW-0812">Transmembrane</keyword>
<keyword evidence="1" id="KW-0472">Membrane</keyword>
<dbReference type="EMBL" id="CP049869">
    <property type="protein sequence ID" value="QIK78517.1"/>
    <property type="molecule type" value="Genomic_DNA"/>
</dbReference>
<feature type="transmembrane region" description="Helical" evidence="1">
    <location>
        <begin position="20"/>
        <end position="37"/>
    </location>
</feature>
<dbReference type="RefSeq" id="WP_166410910.1">
    <property type="nucleotide sequence ID" value="NZ_CP049869.1"/>
</dbReference>
<feature type="transmembrane region" description="Helical" evidence="1">
    <location>
        <begin position="235"/>
        <end position="256"/>
    </location>
</feature>
<name>A0A6G7YP59_9SPHN</name>
<dbReference type="KEGG" id="spii:G7077_05995"/>
<feature type="transmembrane region" description="Helical" evidence="1">
    <location>
        <begin position="268"/>
        <end position="287"/>
    </location>
</feature>